<dbReference type="InterPro" id="IPR005123">
    <property type="entry name" value="Oxoglu/Fe-dep_dioxygenase_dom"/>
</dbReference>
<evidence type="ECO:0000256" key="5">
    <source>
        <dbReference type="ARBA" id="ARBA00023002"/>
    </source>
</evidence>
<dbReference type="InterPro" id="IPR006620">
    <property type="entry name" value="Pro_4_hyd_alph"/>
</dbReference>
<evidence type="ECO:0000256" key="3">
    <source>
        <dbReference type="ARBA" id="ARBA00022896"/>
    </source>
</evidence>
<name>A0A7Y9IXC6_9BURK</name>
<keyword evidence="6" id="KW-0408">Iron</keyword>
<keyword evidence="5" id="KW-0560">Oxidoreductase</keyword>
<feature type="domain" description="Fe2OG dioxygenase" evidence="7">
    <location>
        <begin position="119"/>
        <end position="219"/>
    </location>
</feature>
<gene>
    <name evidence="8" type="ORF">FHW18_003155</name>
</gene>
<evidence type="ECO:0000256" key="2">
    <source>
        <dbReference type="ARBA" id="ARBA00022723"/>
    </source>
</evidence>
<evidence type="ECO:0000259" key="7">
    <source>
        <dbReference type="PROSITE" id="PS51471"/>
    </source>
</evidence>
<dbReference type="InterPro" id="IPR051559">
    <property type="entry name" value="HIF_prolyl_hydroxylases"/>
</dbReference>
<protein>
    <submittedName>
        <fullName evidence="8">SM-20-related protein</fullName>
    </submittedName>
</protein>
<keyword evidence="3" id="KW-0847">Vitamin C</keyword>
<keyword evidence="4" id="KW-0223">Dioxygenase</keyword>
<evidence type="ECO:0000256" key="6">
    <source>
        <dbReference type="ARBA" id="ARBA00023004"/>
    </source>
</evidence>
<dbReference type="PROSITE" id="PS51471">
    <property type="entry name" value="FE2OG_OXY"/>
    <property type="match status" value="1"/>
</dbReference>
<evidence type="ECO:0000313" key="9">
    <source>
        <dbReference type="Proteomes" id="UP000542125"/>
    </source>
</evidence>
<comment type="caution">
    <text evidence="8">The sequence shown here is derived from an EMBL/GenBank/DDBJ whole genome shotgun (WGS) entry which is preliminary data.</text>
</comment>
<dbReference type="Pfam" id="PF13640">
    <property type="entry name" value="2OG-FeII_Oxy_3"/>
    <property type="match status" value="1"/>
</dbReference>
<keyword evidence="9" id="KW-1185">Reference proteome</keyword>
<dbReference type="RefSeq" id="WP_179587643.1">
    <property type="nucleotide sequence ID" value="NZ_JACBYR010000001.1"/>
</dbReference>
<reference evidence="8 9" key="1">
    <citation type="submission" date="2020-07" db="EMBL/GenBank/DDBJ databases">
        <title>Genomic Encyclopedia of Type Strains, Phase IV (KMG-V): Genome sequencing to study the core and pangenomes of soil and plant-associated prokaryotes.</title>
        <authorList>
            <person name="Whitman W."/>
        </authorList>
    </citation>
    <scope>NUCLEOTIDE SEQUENCE [LARGE SCALE GENOMIC DNA]</scope>
    <source>
        <strain evidence="8 9">SAS40</strain>
    </source>
</reference>
<dbReference type="Proteomes" id="UP000542125">
    <property type="component" value="Unassembled WGS sequence"/>
</dbReference>
<dbReference type="EMBL" id="JACBYR010000001">
    <property type="protein sequence ID" value="NYE83884.1"/>
    <property type="molecule type" value="Genomic_DNA"/>
</dbReference>
<dbReference type="GO" id="GO:0008198">
    <property type="term" value="F:ferrous iron binding"/>
    <property type="evidence" value="ECO:0007669"/>
    <property type="project" value="TreeGrafter"/>
</dbReference>
<proteinExistence type="predicted"/>
<keyword evidence="2" id="KW-0479">Metal-binding</keyword>
<comment type="cofactor">
    <cofactor evidence="1">
        <name>L-ascorbate</name>
        <dbReference type="ChEBI" id="CHEBI:38290"/>
    </cofactor>
</comment>
<evidence type="ECO:0000313" key="8">
    <source>
        <dbReference type="EMBL" id="NYE83884.1"/>
    </source>
</evidence>
<dbReference type="GO" id="GO:0031543">
    <property type="term" value="F:peptidyl-proline dioxygenase activity"/>
    <property type="evidence" value="ECO:0007669"/>
    <property type="project" value="TreeGrafter"/>
</dbReference>
<dbReference type="GO" id="GO:0031418">
    <property type="term" value="F:L-ascorbic acid binding"/>
    <property type="evidence" value="ECO:0007669"/>
    <property type="project" value="UniProtKB-KW"/>
</dbReference>
<dbReference type="InterPro" id="IPR044862">
    <property type="entry name" value="Pro_4_hyd_alph_FE2OG_OXY"/>
</dbReference>
<organism evidence="8 9">
    <name type="scientific">Pigmentiphaga litoralis</name>
    <dbReference type="NCBI Taxonomy" id="516702"/>
    <lineage>
        <taxon>Bacteria</taxon>
        <taxon>Pseudomonadati</taxon>
        <taxon>Pseudomonadota</taxon>
        <taxon>Betaproteobacteria</taxon>
        <taxon>Burkholderiales</taxon>
        <taxon>Alcaligenaceae</taxon>
        <taxon>Pigmentiphaga</taxon>
    </lineage>
</organism>
<sequence length="222" mass="23819">MSSVCPLAAGIAVSAPVPAPLCPSGILLAATLDHLADHGWADQPLFLPSLLTAELAAECRQRADDGSFRPAGVGIGSARVTVPTLRGDRILWLERGLSPACDAYMQVMDGVRDALNGQFFLGLRDYETHFACYAPGAGYVRHLDRFRDNDARVVSAVLYLNEGWSLADGGALRLHPPGSASIDVQPDAGRLVLFMSADMPHEVLPSTRDRLSLAGWFRQAPK</sequence>
<accession>A0A7Y9IXC6</accession>
<evidence type="ECO:0000256" key="4">
    <source>
        <dbReference type="ARBA" id="ARBA00022964"/>
    </source>
</evidence>
<dbReference type="GO" id="GO:0071456">
    <property type="term" value="P:cellular response to hypoxia"/>
    <property type="evidence" value="ECO:0007669"/>
    <property type="project" value="TreeGrafter"/>
</dbReference>
<dbReference type="AlphaFoldDB" id="A0A7Y9IXC6"/>
<dbReference type="Gene3D" id="2.60.120.620">
    <property type="entry name" value="q2cbj1_9rhob like domain"/>
    <property type="match status" value="1"/>
</dbReference>
<dbReference type="SMART" id="SM00702">
    <property type="entry name" value="P4Hc"/>
    <property type="match status" value="1"/>
</dbReference>
<dbReference type="PANTHER" id="PTHR12907">
    <property type="entry name" value="EGL NINE HOMOLOG-RELATED"/>
    <property type="match status" value="1"/>
</dbReference>
<evidence type="ECO:0000256" key="1">
    <source>
        <dbReference type="ARBA" id="ARBA00001961"/>
    </source>
</evidence>
<dbReference type="PANTHER" id="PTHR12907:SF26">
    <property type="entry name" value="HIF PROLYL HYDROXYLASE, ISOFORM C"/>
    <property type="match status" value="1"/>
</dbReference>